<dbReference type="OrthoDB" id="425925at2759"/>
<dbReference type="AlphaFoldDB" id="A0A2H6KAT6"/>
<gene>
    <name evidence="2" type="ORF">BOVATA_015880</name>
</gene>
<protein>
    <submittedName>
        <fullName evidence="2">Extracellular matrix-binding ebh, putative</fullName>
    </submittedName>
</protein>
<comment type="caution">
    <text evidence="2">The sequence shown here is derived from an EMBL/GenBank/DDBJ whole genome shotgun (WGS) entry which is preliminary data.</text>
</comment>
<evidence type="ECO:0000313" key="3">
    <source>
        <dbReference type="Proteomes" id="UP000236319"/>
    </source>
</evidence>
<reference evidence="2 3" key="1">
    <citation type="journal article" date="2017" name="BMC Genomics">
        <title>Whole-genome assembly of Babesia ovata and comparative genomics between closely related pathogens.</title>
        <authorList>
            <person name="Yamagishi J."/>
            <person name="Asada M."/>
            <person name="Hakimi H."/>
            <person name="Tanaka T.Q."/>
            <person name="Sugimoto C."/>
            <person name="Kawazu S."/>
        </authorList>
    </citation>
    <scope>NUCLEOTIDE SEQUENCE [LARGE SCALE GENOMIC DNA]</scope>
    <source>
        <strain evidence="2 3">Miyake</strain>
    </source>
</reference>
<name>A0A2H6KAT6_9APIC</name>
<dbReference type="VEuPathDB" id="PiroplasmaDB:BOVATA_015880"/>
<dbReference type="Proteomes" id="UP000236319">
    <property type="component" value="Unassembled WGS sequence"/>
</dbReference>
<evidence type="ECO:0000313" key="2">
    <source>
        <dbReference type="EMBL" id="GBE60095.1"/>
    </source>
</evidence>
<keyword evidence="3" id="KW-1185">Reference proteome</keyword>
<sequence length="470" mass="50870">MDADLKRDLKGVKEDIKKGISQVIEDLKVNDLGENVKTDLKSLKGKISGLKNDMEKNGGKNHPLVKEALEKLAEQKRTLDDFAGEKGKIITETGLLETKFEHNIQKPLSEKVDNVDQAIGTLGRTFDKIQDGKSITGIFVHIKTQVAAIKGNKGNGDWQNTGGSGLDGITSKVEDYFNAFGRGKFEGIVAGWLDNMVEHNGVVQRILMALGWNEKRGDFTEGAQNVQNRLSWNIRETQNLKKEIPSDGASLSSVGGNGGNFTKRITAVKKACEAFSGALDGKLKEPGNEIVNDVKGVSGLLKTSGVRDPKCICDCYKCGSYYCNKEECAKKAASELILCALTAVARQVGNELNSVFLNIADKPPNAEPSDGSIAKILDTITPIVDGLNKALTDATNPPSTRGSSDQDSPAQAVDKRLQEVRDEVSGLESKFTKVTEDLTKAVKELPGAVERFDTEAQEQIKAAAGRPLYF</sequence>
<accession>A0A2H6KAT6</accession>
<dbReference type="EMBL" id="BDSA01000002">
    <property type="protein sequence ID" value="GBE60095.1"/>
    <property type="molecule type" value="Genomic_DNA"/>
</dbReference>
<dbReference type="RefSeq" id="XP_028866338.1">
    <property type="nucleotide sequence ID" value="XM_029010505.1"/>
</dbReference>
<organism evidence="2 3">
    <name type="scientific">Babesia ovata</name>
    <dbReference type="NCBI Taxonomy" id="189622"/>
    <lineage>
        <taxon>Eukaryota</taxon>
        <taxon>Sar</taxon>
        <taxon>Alveolata</taxon>
        <taxon>Apicomplexa</taxon>
        <taxon>Aconoidasida</taxon>
        <taxon>Piroplasmida</taxon>
        <taxon>Babesiidae</taxon>
        <taxon>Babesia</taxon>
    </lineage>
</organism>
<proteinExistence type="predicted"/>
<dbReference type="GeneID" id="39873865"/>
<feature type="region of interest" description="Disordered" evidence="1">
    <location>
        <begin position="391"/>
        <end position="415"/>
    </location>
</feature>
<feature type="compositionally biased region" description="Polar residues" evidence="1">
    <location>
        <begin position="393"/>
        <end position="409"/>
    </location>
</feature>
<evidence type="ECO:0000256" key="1">
    <source>
        <dbReference type="SAM" id="MobiDB-lite"/>
    </source>
</evidence>